<protein>
    <recommendedName>
        <fullName evidence="2">KIB1-4 beta-propeller domain-containing protein</fullName>
    </recommendedName>
</protein>
<organism evidence="3 4">
    <name type="scientific">Sorghum bicolor</name>
    <name type="common">Sorghum</name>
    <name type="synonym">Sorghum vulgare</name>
    <dbReference type="NCBI Taxonomy" id="4558"/>
    <lineage>
        <taxon>Eukaryota</taxon>
        <taxon>Viridiplantae</taxon>
        <taxon>Streptophyta</taxon>
        <taxon>Embryophyta</taxon>
        <taxon>Tracheophyta</taxon>
        <taxon>Spermatophyta</taxon>
        <taxon>Magnoliopsida</taxon>
        <taxon>Liliopsida</taxon>
        <taxon>Poales</taxon>
        <taxon>Poaceae</taxon>
        <taxon>PACMAD clade</taxon>
        <taxon>Panicoideae</taxon>
        <taxon>Andropogonodae</taxon>
        <taxon>Andropogoneae</taxon>
        <taxon>Sorghinae</taxon>
        <taxon>Sorghum</taxon>
    </lineage>
</organism>
<sequence>MVDAVVADPSDPAVAAPVGSRRLFSPRRDARNPGVAEASDGHELQHRRLRQSDSRPWGYAATAVGGRYAGNVSDDMYPGPEPPRFDAGLNLLHRSWADLLPDILCAVAGRLARAEDRARMRAVCSAWLAAARLHRQPPPLPLLVLHNFDVSSFCSDGAMTGIRRIPLPLDGVGEGDVRCVGSFEGWLVGVQPYEGLHSGDGPCFLMKAFSRDVNVIHLPPPSPEPDSNSVAALSNSADAYSRYFAFAFVNGSNSFNAYIRSLTNSADAYIRYLPVINGSGEMQCVVHGPQCAMSFHKVVLSSSPDSTSKCVVAALSTMHEPMLALWTPGMSSWCVCFDGCITMYSDIAFYQGKLYMFNMLASQFQLFSIEISEDGDRGLMVSCVESCVTEELPQIDGTRIRWWKIAEWNGKLLLILTYLLGPECWQNIREVSVLEVDLSANPVSFTKINSLNGDCIFVSPCSSGTFHVCQYDGVEDDLVYFIDGVEDDFAYFNDGEFLSDENAAPAFVKFVYNMRDGTVAPFAAGILEYLQVPKGRPMNPTWLFPSE</sequence>
<evidence type="ECO:0000313" key="3">
    <source>
        <dbReference type="EMBL" id="KAG0530451.1"/>
    </source>
</evidence>
<accession>A0A921R103</accession>
<dbReference type="PANTHER" id="PTHR33110">
    <property type="entry name" value="F-BOX/KELCH-REPEAT PROTEIN-RELATED"/>
    <property type="match status" value="1"/>
</dbReference>
<reference evidence="3" key="1">
    <citation type="journal article" date="2019" name="BMC Genomics">
        <title>A new reference genome for Sorghum bicolor reveals high levels of sequence similarity between sweet and grain genotypes: implications for the genetics of sugar metabolism.</title>
        <authorList>
            <person name="Cooper E.A."/>
            <person name="Brenton Z.W."/>
            <person name="Flinn B.S."/>
            <person name="Jenkins J."/>
            <person name="Shu S."/>
            <person name="Flowers D."/>
            <person name="Luo F."/>
            <person name="Wang Y."/>
            <person name="Xia P."/>
            <person name="Barry K."/>
            <person name="Daum C."/>
            <person name="Lipzen A."/>
            <person name="Yoshinaga Y."/>
            <person name="Schmutz J."/>
            <person name="Saski C."/>
            <person name="Vermerris W."/>
            <person name="Kresovich S."/>
        </authorList>
    </citation>
    <scope>NUCLEOTIDE SEQUENCE</scope>
</reference>
<dbReference type="PANTHER" id="PTHR33110:SF61">
    <property type="entry name" value="EXPRESSED PROTEIN"/>
    <property type="match status" value="1"/>
</dbReference>
<evidence type="ECO:0000256" key="1">
    <source>
        <dbReference type="SAM" id="MobiDB-lite"/>
    </source>
</evidence>
<dbReference type="AlphaFoldDB" id="A0A921R103"/>
<reference evidence="3" key="2">
    <citation type="submission" date="2020-10" db="EMBL/GenBank/DDBJ databases">
        <authorList>
            <person name="Cooper E.A."/>
            <person name="Brenton Z.W."/>
            <person name="Flinn B.S."/>
            <person name="Jenkins J."/>
            <person name="Shu S."/>
            <person name="Flowers D."/>
            <person name="Luo F."/>
            <person name="Wang Y."/>
            <person name="Xia P."/>
            <person name="Barry K."/>
            <person name="Daum C."/>
            <person name="Lipzen A."/>
            <person name="Yoshinaga Y."/>
            <person name="Schmutz J."/>
            <person name="Saski C."/>
            <person name="Vermerris W."/>
            <person name="Kresovich S."/>
        </authorList>
    </citation>
    <scope>NUCLEOTIDE SEQUENCE</scope>
</reference>
<dbReference type="Proteomes" id="UP000807115">
    <property type="component" value="Chromosome 5"/>
</dbReference>
<feature type="compositionally biased region" description="Basic and acidic residues" evidence="1">
    <location>
        <begin position="39"/>
        <end position="52"/>
    </location>
</feature>
<evidence type="ECO:0000313" key="4">
    <source>
        <dbReference type="Proteomes" id="UP000807115"/>
    </source>
</evidence>
<proteinExistence type="predicted"/>
<name>A0A921R103_SORBI</name>
<feature type="region of interest" description="Disordered" evidence="1">
    <location>
        <begin position="24"/>
        <end position="52"/>
    </location>
</feature>
<evidence type="ECO:0000259" key="2">
    <source>
        <dbReference type="Pfam" id="PF03478"/>
    </source>
</evidence>
<dbReference type="Pfam" id="PF03478">
    <property type="entry name" value="Beta-prop_KIB1-4"/>
    <property type="match status" value="1"/>
</dbReference>
<feature type="domain" description="KIB1-4 beta-propeller" evidence="2">
    <location>
        <begin position="163"/>
        <end position="492"/>
    </location>
</feature>
<dbReference type="InterPro" id="IPR005174">
    <property type="entry name" value="KIB1-4_b-propeller"/>
</dbReference>
<gene>
    <name evidence="3" type="ORF">BDA96_05G187500</name>
</gene>
<dbReference type="EMBL" id="CM027684">
    <property type="protein sequence ID" value="KAG0530451.1"/>
    <property type="molecule type" value="Genomic_DNA"/>
</dbReference>
<comment type="caution">
    <text evidence="3">The sequence shown here is derived from an EMBL/GenBank/DDBJ whole genome shotgun (WGS) entry which is preliminary data.</text>
</comment>